<dbReference type="Proteomes" id="UP000018466">
    <property type="component" value="Unassembled WGS sequence"/>
</dbReference>
<gene>
    <name evidence="1" type="ORF">HMPREF9623_00432</name>
</gene>
<reference evidence="1 2" key="1">
    <citation type="submission" date="2011-10" db="EMBL/GenBank/DDBJ databases">
        <title>The Genome Sequence of Lachnospiraceae bacterium ACC2.</title>
        <authorList>
            <consortium name="The Broad Institute Genome Sequencing Platform"/>
            <person name="Earl A."/>
            <person name="Ward D."/>
            <person name="Feldgarden M."/>
            <person name="Gevers D."/>
            <person name="Sizova M."/>
            <person name="Hazen A."/>
            <person name="Epstein S."/>
            <person name="Young S.K."/>
            <person name="Zeng Q."/>
            <person name="Gargeya S."/>
            <person name="Fitzgerald M."/>
            <person name="Haas B."/>
            <person name="Abouelleil A."/>
            <person name="Alvarado L."/>
            <person name="Arachchi H.M."/>
            <person name="Berlin A."/>
            <person name="Brown A."/>
            <person name="Chapman S.B."/>
            <person name="Chen Z."/>
            <person name="Dunbar C."/>
            <person name="Freedman E."/>
            <person name="Gearin G."/>
            <person name="Goldberg J."/>
            <person name="Griggs A."/>
            <person name="Gujja S."/>
            <person name="Heiman D."/>
            <person name="Howarth C."/>
            <person name="Larson L."/>
            <person name="Lui A."/>
            <person name="MacDonald P.J.P."/>
            <person name="Montmayeur A."/>
            <person name="Murphy C."/>
            <person name="Neiman D."/>
            <person name="Pearson M."/>
            <person name="Priest M."/>
            <person name="Roberts A."/>
            <person name="Saif S."/>
            <person name="Shea T."/>
            <person name="Shenoy N."/>
            <person name="Sisk P."/>
            <person name="Stolte C."/>
            <person name="Sykes S."/>
            <person name="Wortman J."/>
            <person name="Nusbaum C."/>
            <person name="Birren B."/>
        </authorList>
    </citation>
    <scope>NUCLEOTIDE SEQUENCE [LARGE SCALE GENOMIC DNA]</scope>
    <source>
        <strain evidence="1 2">ACC2</strain>
    </source>
</reference>
<dbReference type="EMBL" id="AGEL01000004">
    <property type="protein sequence ID" value="EHO17578.1"/>
    <property type="molecule type" value="Genomic_DNA"/>
</dbReference>
<name>A0AA36Y619_9FIRM</name>
<dbReference type="AlphaFoldDB" id="A0AA36Y619"/>
<organism evidence="1 2">
    <name type="scientific">Stomatobaculum longum</name>
    <dbReference type="NCBI Taxonomy" id="796942"/>
    <lineage>
        <taxon>Bacteria</taxon>
        <taxon>Bacillati</taxon>
        <taxon>Bacillota</taxon>
        <taxon>Clostridia</taxon>
        <taxon>Lachnospirales</taxon>
        <taxon>Lachnospiraceae</taxon>
        <taxon>Stomatobaculum</taxon>
    </lineage>
</organism>
<evidence type="ECO:0000313" key="1">
    <source>
        <dbReference type="EMBL" id="EHO17578.1"/>
    </source>
</evidence>
<accession>A0AA36Y619</accession>
<comment type="caution">
    <text evidence="1">The sequence shown here is derived from an EMBL/GenBank/DDBJ whole genome shotgun (WGS) entry which is preliminary data.</text>
</comment>
<keyword evidence="2" id="KW-1185">Reference proteome</keyword>
<evidence type="ECO:0000313" key="2">
    <source>
        <dbReference type="Proteomes" id="UP000018466"/>
    </source>
</evidence>
<protein>
    <submittedName>
        <fullName evidence="1">Uncharacterized protein</fullName>
    </submittedName>
</protein>
<sequence length="35" mass="3974">MQGEWQDVDFPVAEKNDVLKMSTSFSVTPMKGWNA</sequence>
<proteinExistence type="predicted"/>